<keyword evidence="1" id="KW-0812">Transmembrane</keyword>
<evidence type="ECO:0000313" key="3">
    <source>
        <dbReference type="Proteomes" id="UP000001901"/>
    </source>
</evidence>
<dbReference type="STRING" id="572546.Arcpr_0535"/>
<feature type="transmembrane region" description="Helical" evidence="1">
    <location>
        <begin position="623"/>
        <end position="646"/>
    </location>
</feature>
<dbReference type="KEGG" id="apo:Arcpr_0535"/>
<proteinExistence type="predicted"/>
<keyword evidence="3" id="KW-1185">Reference proteome</keyword>
<dbReference type="PaxDb" id="572546-Arcpr_0535"/>
<gene>
    <name evidence="2" type="ordered locus">Arcpr_0535</name>
</gene>
<reference evidence="2 3" key="1">
    <citation type="journal article" date="2010" name="Stand. Genomic Sci.">
        <title>Complete genome sequence of Archaeoglobus profundus type strain (AV18).</title>
        <authorList>
            <person name="von Jan M."/>
            <person name="Lapidus A."/>
            <person name="Del Rio T.G."/>
            <person name="Copeland A."/>
            <person name="Tice H."/>
            <person name="Cheng J.F."/>
            <person name="Lucas S."/>
            <person name="Chen F."/>
            <person name="Nolan M."/>
            <person name="Goodwin L."/>
            <person name="Han C."/>
            <person name="Pitluck S."/>
            <person name="Liolios K."/>
            <person name="Ivanova N."/>
            <person name="Mavromatis K."/>
            <person name="Ovchinnikova G."/>
            <person name="Chertkov O."/>
            <person name="Pati A."/>
            <person name="Chen A."/>
            <person name="Palaniappan K."/>
            <person name="Land M."/>
            <person name="Hauser L."/>
            <person name="Chang Y.J."/>
            <person name="Jeffries C.D."/>
            <person name="Saunders E."/>
            <person name="Brettin T."/>
            <person name="Detter J.C."/>
            <person name="Chain P."/>
            <person name="Eichinger K."/>
            <person name="Huber H."/>
            <person name="Spring S."/>
            <person name="Rohde M."/>
            <person name="Goker M."/>
            <person name="Wirth R."/>
            <person name="Woyke T."/>
            <person name="Bristow J."/>
            <person name="Eisen J.A."/>
            <person name="Markowitz V."/>
            <person name="Hugenholtz P."/>
            <person name="Kyrpides N.C."/>
            <person name="Klenk H.P."/>
        </authorList>
    </citation>
    <scope>NUCLEOTIDE SEQUENCE [LARGE SCALE GENOMIC DNA]</scope>
    <source>
        <strain evidence="3">DSM 5631 / JCM 9629 / NBRC 100127 / Av18</strain>
    </source>
</reference>
<name>D2RH26_ARCPA</name>
<accession>D2RH26</accession>
<sequence>MKRLLIILVLLTVIGVANAHDIDFHVSVEGDGKLHPGEDTYITLLIENEGKADGFVLNENTSNLLSLITTAKDLRVEIEDMWIPITVETVNPQLIGDLPSGKVAKAVFRVRVDENAKLGKYRVPIRLKYTKVSYSTTSSGALLDYSEETDVEYLKIEITRKDYDFTVTSIESNLRVGGEGLVEATVKNVGRFKMYNATLTISVTPPLKPNPSATSSHLGDLDVGDEAKAIFKVYVMDDALDQVYPAELVLNFERADGKTVTISHRIGLKVECAEVFSIEDVKTFVTSAKIVENTTIPSRGFIKVAIRDLGEDVRDAVAVLSFETPLLQAENSPYLGNLRKGDEKIVTFYVRCLAPEGSYRGKLIISYKNELGDEEVEDYYIGVNVDSAPIKVERVETKNVGVGAKGDVIVHIKNELDCDVRNLELAIVPPKSITPLSPACYVELLKPNEIGEAKFRIAVSSELVSGYYNLYLIEKYDMGDVEDVVSVAEIPLLVEPKRAYFEVISVESVLYPDETGDVIVKIRNIGNTTIHNGVVELTVSTPLTIAGGTALSGLIGQAQPGLYFIGTLKPNEVAVAKFRVDVDKDAGAGYYPAIVKIRYDDDEGYTHESSPITISIEVREKPLLNPVTVTAVVLIAVAVIAGVRFARKRR</sequence>
<dbReference type="PANTHER" id="PTHR35902:SF3">
    <property type="entry name" value="NPCBM-ASSOCIATED, NEW3 DOMAIN OF ALPHA-GALACTOSIDASE"/>
    <property type="match status" value="1"/>
</dbReference>
<dbReference type="GeneID" id="8739194"/>
<dbReference type="OrthoDB" id="56770at2157"/>
<dbReference type="eggNOG" id="arCOG02079">
    <property type="taxonomic scope" value="Archaea"/>
</dbReference>
<dbReference type="RefSeq" id="WP_012939937.1">
    <property type="nucleotide sequence ID" value="NC_013741.1"/>
</dbReference>
<dbReference type="Proteomes" id="UP000001901">
    <property type="component" value="Chromosome"/>
</dbReference>
<evidence type="ECO:0000313" key="2">
    <source>
        <dbReference type="EMBL" id="ADB57601.1"/>
    </source>
</evidence>
<protein>
    <submittedName>
        <fullName evidence="2">S-layer domain-like protein</fullName>
    </submittedName>
</protein>
<dbReference type="PANTHER" id="PTHR35902">
    <property type="entry name" value="S-LAYER DOMAIN-LIKE PROTEIN-RELATED"/>
    <property type="match status" value="1"/>
</dbReference>
<dbReference type="HOGENOM" id="CLU_415986_0_0_2"/>
<dbReference type="EMBL" id="CP001857">
    <property type="protein sequence ID" value="ADB57601.1"/>
    <property type="molecule type" value="Genomic_DNA"/>
</dbReference>
<keyword evidence="1" id="KW-1133">Transmembrane helix</keyword>
<dbReference type="AlphaFoldDB" id="D2RH26"/>
<dbReference type="eggNOG" id="arCOG02089">
    <property type="taxonomic scope" value="Archaea"/>
</dbReference>
<keyword evidence="1" id="KW-0472">Membrane</keyword>
<evidence type="ECO:0000256" key="1">
    <source>
        <dbReference type="SAM" id="Phobius"/>
    </source>
</evidence>
<organism evidence="2 3">
    <name type="scientific">Archaeoglobus profundus (strain DSM 5631 / JCM 9629 / NBRC 100127 / Av18)</name>
    <dbReference type="NCBI Taxonomy" id="572546"/>
    <lineage>
        <taxon>Archaea</taxon>
        <taxon>Methanobacteriati</taxon>
        <taxon>Methanobacteriota</taxon>
        <taxon>Archaeoglobi</taxon>
        <taxon>Archaeoglobales</taxon>
        <taxon>Archaeoglobaceae</taxon>
        <taxon>Archaeoglobus</taxon>
    </lineage>
</organism>